<evidence type="ECO:0000256" key="6">
    <source>
        <dbReference type="ARBA" id="ARBA00022729"/>
    </source>
</evidence>
<dbReference type="InterPro" id="IPR012910">
    <property type="entry name" value="Plug_dom"/>
</dbReference>
<keyword evidence="6 15" id="KW-0732">Signal</keyword>
<dbReference type="InterPro" id="IPR039426">
    <property type="entry name" value="TonB-dep_rcpt-like"/>
</dbReference>
<dbReference type="Pfam" id="PF07715">
    <property type="entry name" value="Plug"/>
    <property type="match status" value="1"/>
</dbReference>
<dbReference type="InterPro" id="IPR000531">
    <property type="entry name" value="Beta-barrel_TonB"/>
</dbReference>
<dbReference type="AlphaFoldDB" id="A0A939DDQ0"/>
<dbReference type="PANTHER" id="PTHR32552:SF68">
    <property type="entry name" value="FERRICHROME OUTER MEMBRANE TRANSPORTER_PHAGE RECEPTOR"/>
    <property type="match status" value="1"/>
</dbReference>
<keyword evidence="18" id="KW-0675">Receptor</keyword>
<protein>
    <submittedName>
        <fullName evidence="18">TonB-dependent receptor</fullName>
    </submittedName>
</protein>
<evidence type="ECO:0000256" key="1">
    <source>
        <dbReference type="ARBA" id="ARBA00004571"/>
    </source>
</evidence>
<evidence type="ECO:0000256" key="14">
    <source>
        <dbReference type="RuleBase" id="RU003357"/>
    </source>
</evidence>
<dbReference type="InterPro" id="IPR036942">
    <property type="entry name" value="Beta-barrel_TonB_sf"/>
</dbReference>
<evidence type="ECO:0000259" key="16">
    <source>
        <dbReference type="Pfam" id="PF00593"/>
    </source>
</evidence>
<keyword evidence="2 12" id="KW-0813">Transport</keyword>
<keyword evidence="5 12" id="KW-0812">Transmembrane</keyword>
<dbReference type="InterPro" id="IPR037066">
    <property type="entry name" value="Plug_dom_sf"/>
</dbReference>
<dbReference type="EMBL" id="JAFKCZ010000004">
    <property type="protein sequence ID" value="MBN7796189.1"/>
    <property type="molecule type" value="Genomic_DNA"/>
</dbReference>
<evidence type="ECO:0000313" key="19">
    <source>
        <dbReference type="Proteomes" id="UP000664303"/>
    </source>
</evidence>
<dbReference type="SUPFAM" id="SSF56935">
    <property type="entry name" value="Porins"/>
    <property type="match status" value="1"/>
</dbReference>
<keyword evidence="7" id="KW-0408">Iron</keyword>
<name>A0A939DDQ0_9GAMM</name>
<keyword evidence="11 12" id="KW-0998">Cell outer membrane</keyword>
<sequence length="797" mass="87007">MPRQFPLLAITIATTSAIAQLAAAQDSAVTAQPKDRFIEEIIVYGSDKTGLLEATPTENLFGIAKPLTETPRSATFVSDINIQRYGIEEVDDLISIVPGAFTASYYGVKGAVNLRGTMAETYYRGFKRIENRGTYQTSLASAESIEILRGPPTALFGPGKVGGFLNITPKSARDASGELISELGGSIEVVGGSYGKFNTSGIISGPFELGSVEGGFSLYGEYEDSDSYYRGIHPEHKLIQYAIDLDLSDKTTFAFSGSYYDSDGYVQTPGWNRLTQELIDSGRYVTGTDTTVVDSNGDGRIDPTESGGSFVSGYFGFPPGLDERYSLDQNIGTTTLDPRDVFISDADFSESRTDTFFVELSHQLNSDVRLRAQGFYDSLENERFVSYGFPASYDSEVWELRGSVDFVFDNESLALESHHITGLSWREFDGVRRENYNLGFTALDRRDISAGATPGDTLDDPFRNPDIGWELENNSEWRDAGVFYMGDLTFRDTLNLMLGARYDDYDLTSNDTGHLAIDNPAESNSDDDFTWNASLSLLLDSGFVPYVTYAESSAIENSQAGDVHPGLVNNGQWLSESELKEAGIKFELFDQTLVGGLSYYEQQRTRLSSRERVVATTGEGVELELRWLIDDNFSATLAATDQETTIEGPDTGFVYVPAYAVGLDPADAAGGALAVFNLAGSDLGFPGDYTSSNIPDNTFSLYGTYVSDPMSWGQAGASLGIVHVAETSTLINNPVVYPSYEVVNLSVYATLGSTQLTLNVNNLMDEEYFQPAAGSYVNTSALPGRGREWRITLKQAF</sequence>
<reference evidence="18" key="1">
    <citation type="submission" date="2021-02" db="EMBL/GenBank/DDBJ databases">
        <title>PHA producing bacteria isolated from coastal sediment in Guangdong, Shenzhen.</title>
        <authorList>
            <person name="Zheng W."/>
            <person name="Yu S."/>
            <person name="Huang Y."/>
        </authorList>
    </citation>
    <scope>NUCLEOTIDE SEQUENCE</scope>
    <source>
        <strain evidence="18">TN14-10</strain>
    </source>
</reference>
<feature type="domain" description="TonB-dependent receptor plug" evidence="17">
    <location>
        <begin position="67"/>
        <end position="163"/>
    </location>
</feature>
<feature type="signal peptide" evidence="15">
    <location>
        <begin position="1"/>
        <end position="19"/>
    </location>
</feature>
<keyword evidence="8" id="KW-0406">Ion transport</keyword>
<dbReference type="InterPro" id="IPR010917">
    <property type="entry name" value="TonB_rcpt_CS"/>
</dbReference>
<dbReference type="PANTHER" id="PTHR32552">
    <property type="entry name" value="FERRICHROME IRON RECEPTOR-RELATED"/>
    <property type="match status" value="1"/>
</dbReference>
<dbReference type="Gene3D" id="2.40.170.20">
    <property type="entry name" value="TonB-dependent receptor, beta-barrel domain"/>
    <property type="match status" value="1"/>
</dbReference>
<evidence type="ECO:0000256" key="9">
    <source>
        <dbReference type="ARBA" id="ARBA00023077"/>
    </source>
</evidence>
<evidence type="ECO:0000256" key="2">
    <source>
        <dbReference type="ARBA" id="ARBA00022448"/>
    </source>
</evidence>
<evidence type="ECO:0000256" key="3">
    <source>
        <dbReference type="ARBA" id="ARBA00022452"/>
    </source>
</evidence>
<keyword evidence="4" id="KW-0410">Iron transport</keyword>
<dbReference type="Gene3D" id="2.170.130.10">
    <property type="entry name" value="TonB-dependent receptor, plug domain"/>
    <property type="match status" value="1"/>
</dbReference>
<dbReference type="GO" id="GO:0015344">
    <property type="term" value="F:siderophore uptake transmembrane transporter activity"/>
    <property type="evidence" value="ECO:0007669"/>
    <property type="project" value="TreeGrafter"/>
</dbReference>
<gene>
    <name evidence="18" type="ORF">JYP50_06295</name>
</gene>
<evidence type="ECO:0000256" key="4">
    <source>
        <dbReference type="ARBA" id="ARBA00022496"/>
    </source>
</evidence>
<evidence type="ECO:0000256" key="13">
    <source>
        <dbReference type="PROSITE-ProRule" id="PRU10144"/>
    </source>
</evidence>
<evidence type="ECO:0000313" key="18">
    <source>
        <dbReference type="EMBL" id="MBN7796189.1"/>
    </source>
</evidence>
<dbReference type="PROSITE" id="PS52016">
    <property type="entry name" value="TONB_DEPENDENT_REC_3"/>
    <property type="match status" value="1"/>
</dbReference>
<evidence type="ECO:0000256" key="12">
    <source>
        <dbReference type="PROSITE-ProRule" id="PRU01360"/>
    </source>
</evidence>
<evidence type="ECO:0000256" key="11">
    <source>
        <dbReference type="ARBA" id="ARBA00023237"/>
    </source>
</evidence>
<keyword evidence="19" id="KW-1185">Reference proteome</keyword>
<feature type="short sequence motif" description="TonB C-terminal box" evidence="13">
    <location>
        <begin position="780"/>
        <end position="797"/>
    </location>
</feature>
<comment type="subcellular location">
    <subcellularLocation>
        <location evidence="1 12">Cell outer membrane</location>
        <topology evidence="1 12">Multi-pass membrane protein</topology>
    </subcellularLocation>
</comment>
<feature type="domain" description="TonB-dependent receptor-like beta-barrel" evidence="16">
    <location>
        <begin position="310"/>
        <end position="763"/>
    </location>
</feature>
<comment type="caution">
    <text evidence="18">The sequence shown here is derived from an EMBL/GenBank/DDBJ whole genome shotgun (WGS) entry which is preliminary data.</text>
</comment>
<keyword evidence="9 14" id="KW-0798">TonB box</keyword>
<evidence type="ECO:0000256" key="15">
    <source>
        <dbReference type="SAM" id="SignalP"/>
    </source>
</evidence>
<evidence type="ECO:0000256" key="8">
    <source>
        <dbReference type="ARBA" id="ARBA00023065"/>
    </source>
</evidence>
<dbReference type="PROSITE" id="PS01156">
    <property type="entry name" value="TONB_DEPENDENT_REC_2"/>
    <property type="match status" value="1"/>
</dbReference>
<dbReference type="GO" id="GO:0009279">
    <property type="term" value="C:cell outer membrane"/>
    <property type="evidence" value="ECO:0007669"/>
    <property type="project" value="UniProtKB-SubCell"/>
</dbReference>
<organism evidence="18 19">
    <name type="scientific">Parahaliea mediterranea</name>
    <dbReference type="NCBI Taxonomy" id="651086"/>
    <lineage>
        <taxon>Bacteria</taxon>
        <taxon>Pseudomonadati</taxon>
        <taxon>Pseudomonadota</taxon>
        <taxon>Gammaproteobacteria</taxon>
        <taxon>Cellvibrionales</taxon>
        <taxon>Halieaceae</taxon>
        <taxon>Parahaliea</taxon>
    </lineage>
</organism>
<proteinExistence type="inferred from homology"/>
<dbReference type="RefSeq" id="WP_206559632.1">
    <property type="nucleotide sequence ID" value="NZ_JAFKCZ010000004.1"/>
</dbReference>
<dbReference type="Proteomes" id="UP000664303">
    <property type="component" value="Unassembled WGS sequence"/>
</dbReference>
<evidence type="ECO:0000256" key="5">
    <source>
        <dbReference type="ARBA" id="ARBA00022692"/>
    </source>
</evidence>
<accession>A0A939DDQ0</accession>
<feature type="chain" id="PRO_5037474827" evidence="15">
    <location>
        <begin position="20"/>
        <end position="797"/>
    </location>
</feature>
<keyword evidence="10 12" id="KW-0472">Membrane</keyword>
<evidence type="ECO:0000256" key="10">
    <source>
        <dbReference type="ARBA" id="ARBA00023136"/>
    </source>
</evidence>
<evidence type="ECO:0000259" key="17">
    <source>
        <dbReference type="Pfam" id="PF07715"/>
    </source>
</evidence>
<keyword evidence="3 12" id="KW-1134">Transmembrane beta strand</keyword>
<dbReference type="Pfam" id="PF00593">
    <property type="entry name" value="TonB_dep_Rec_b-barrel"/>
    <property type="match status" value="1"/>
</dbReference>
<evidence type="ECO:0000256" key="7">
    <source>
        <dbReference type="ARBA" id="ARBA00023004"/>
    </source>
</evidence>
<comment type="similarity">
    <text evidence="12 14">Belongs to the TonB-dependent receptor family.</text>
</comment>